<evidence type="ECO:0000256" key="1">
    <source>
        <dbReference type="SAM" id="SignalP"/>
    </source>
</evidence>
<evidence type="ECO:0000313" key="3">
    <source>
        <dbReference type="Proteomes" id="UP000298325"/>
    </source>
</evidence>
<dbReference type="Proteomes" id="UP000298325">
    <property type="component" value="Unassembled WGS sequence"/>
</dbReference>
<dbReference type="EMBL" id="SRPF01000001">
    <property type="protein sequence ID" value="TGN41383.1"/>
    <property type="molecule type" value="Genomic_DNA"/>
</dbReference>
<dbReference type="Pfam" id="PF13385">
    <property type="entry name" value="Laminin_G_3"/>
    <property type="match status" value="1"/>
</dbReference>
<name>A0A4Z1CBP3_9GAMM</name>
<accession>A0A4Z1CBP3</accession>
<gene>
    <name evidence="2" type="ORF">E5Q11_02225</name>
</gene>
<proteinExistence type="predicted"/>
<feature type="signal peptide" evidence="1">
    <location>
        <begin position="1"/>
        <end position="27"/>
    </location>
</feature>
<sequence>MINMTRYSGIFTSRALPTLLASMLFLAGCGGESTEQLPNDGADNTTSSYSGPIPATDDVANFKREFWDKLREQPGGCGDCHSNAGGQSPKFMNEDDINAAYAQANTVVNLSEPAQSPMIAKVADNHNCWASSTNVCVDILTTYIANWANNSEGSVKTVELSAPEIKDVGNTLAFPETSSAFETHIYPTLTEYCSDCHTGNGQTPYIASANPQTAYEQAKSRIDLNDSADVTLDEASSRLVERLRDDQHNCWDADCDESAMTMLAAIQNFVATLGEPEPIPENLIVSKALTLNGDGLEANSGGRFEDNVIALYEFKTGEGQTAFDTSGVLPALDMTLSGNVGWVGGWGVEFGPSYQEDGATIRAGKAQGSTDDSSKLHNLLTASGEYSIEAWVVPGNTVQEDARIVTYSGSATARNFTLGQTEQLYDVLHRSTTSDQNAPFSTENNPMLLQATLQHVVVNYSPGKGREIFVNGQPTGDIDPDEPGLLTDWDNTFALVFGNETDGNSPWEGALRMVAIHNRALTPEQVQANYDVGVGQKFFLLFSVSHLIDGMEQSFIVFEVSQFDNFSYLFSNPFYIDLDDSKTPSGVRIQGMRIGINGREPAVGQAFANLDVTLGSPEYQPGSGQPLSPFGTVIGLENGPDVDEFFLTFENLDGNRDVRVESDLGPQPEPADLDQVSTIGIKTFDEVNASMSRVTGIPTTEPRIYETFIKVKQQLPTVENIGGFLSSHQMAITQMAIQYCDVLVADEGRRNAFFPEFDFSQNAATAFDDIGQSQVTGPLLTAFVGVDLDTQPANLDIEDELGSLMVKLSECGGSCPDGRSETVVKASCAAVLGSAVTLIQ</sequence>
<reference evidence="2 3" key="1">
    <citation type="submission" date="2019-04" db="EMBL/GenBank/DDBJ databases">
        <authorList>
            <person name="Park S."/>
            <person name="Yoon J.-H."/>
        </authorList>
    </citation>
    <scope>NUCLEOTIDE SEQUENCE [LARGE SCALE GENOMIC DNA]</scope>
    <source>
        <strain evidence="2 3">HJM-18</strain>
    </source>
</reference>
<evidence type="ECO:0000313" key="2">
    <source>
        <dbReference type="EMBL" id="TGN41383.1"/>
    </source>
</evidence>
<comment type="caution">
    <text evidence="2">The sequence shown here is derived from an EMBL/GenBank/DDBJ whole genome shotgun (WGS) entry which is preliminary data.</text>
</comment>
<keyword evidence="1" id="KW-0732">Signal</keyword>
<organism evidence="2 3">
    <name type="scientific">Marinobacter confluentis</name>
    <dbReference type="NCBI Taxonomy" id="1697557"/>
    <lineage>
        <taxon>Bacteria</taxon>
        <taxon>Pseudomonadati</taxon>
        <taxon>Pseudomonadota</taxon>
        <taxon>Gammaproteobacteria</taxon>
        <taxon>Pseudomonadales</taxon>
        <taxon>Marinobacteraceae</taxon>
        <taxon>Marinobacter</taxon>
    </lineage>
</organism>
<keyword evidence="3" id="KW-1185">Reference proteome</keyword>
<protein>
    <submittedName>
        <fullName evidence="2">LamG domain-containing protein</fullName>
    </submittedName>
</protein>
<dbReference type="PROSITE" id="PS51257">
    <property type="entry name" value="PROKAR_LIPOPROTEIN"/>
    <property type="match status" value="1"/>
</dbReference>
<dbReference type="Gene3D" id="2.60.120.200">
    <property type="match status" value="1"/>
</dbReference>
<dbReference type="InterPro" id="IPR013320">
    <property type="entry name" value="ConA-like_dom_sf"/>
</dbReference>
<dbReference type="SUPFAM" id="SSF49899">
    <property type="entry name" value="Concanavalin A-like lectins/glucanases"/>
    <property type="match status" value="1"/>
</dbReference>
<dbReference type="OrthoDB" id="5748965at2"/>
<feature type="chain" id="PRO_5021466036" evidence="1">
    <location>
        <begin position="28"/>
        <end position="840"/>
    </location>
</feature>
<dbReference type="AlphaFoldDB" id="A0A4Z1CBP3"/>